<protein>
    <submittedName>
        <fullName evidence="2">Uncharacterized protein</fullName>
    </submittedName>
</protein>
<keyword evidence="3" id="KW-1185">Reference proteome</keyword>
<evidence type="ECO:0000313" key="3">
    <source>
        <dbReference type="Proteomes" id="UP000198854"/>
    </source>
</evidence>
<dbReference type="InterPro" id="IPR021501">
    <property type="entry name" value="DUF3157"/>
</dbReference>
<organism evidence="2 3">
    <name type="scientific">Vibrio xiamenensis</name>
    <dbReference type="NCBI Taxonomy" id="861298"/>
    <lineage>
        <taxon>Bacteria</taxon>
        <taxon>Pseudomonadati</taxon>
        <taxon>Pseudomonadota</taxon>
        <taxon>Gammaproteobacteria</taxon>
        <taxon>Vibrionales</taxon>
        <taxon>Vibrionaceae</taxon>
        <taxon>Vibrio</taxon>
    </lineage>
</organism>
<gene>
    <name evidence="2" type="ORF">SAMN04488136_13118</name>
</gene>
<dbReference type="RefSeq" id="WP_093278213.1">
    <property type="nucleotide sequence ID" value="NZ_FNDD01000031.1"/>
</dbReference>
<sequence>MKLCFALAALLASTSAFAVQTITLEDGRQVQLNDDFTWEYKVTPLGHDTEDAVNSPIAATPSIPVAHKHVGTKLSLKSTKPIMQLSDSGVDILLGAPRYEDGELIIPTSLTNQSRQSVILVAVELTLSDLSGKQIDHQTVEVWQSIKRMAETYLRPEQSVQGRVIRLAAKPADQYYLSAKVVDVTTR</sequence>
<feature type="signal peptide" evidence="1">
    <location>
        <begin position="1"/>
        <end position="18"/>
    </location>
</feature>
<dbReference type="EMBL" id="FNDD01000031">
    <property type="protein sequence ID" value="SDH82760.1"/>
    <property type="molecule type" value="Genomic_DNA"/>
</dbReference>
<dbReference type="Proteomes" id="UP000198854">
    <property type="component" value="Unassembled WGS sequence"/>
</dbReference>
<dbReference type="OrthoDB" id="5593708at2"/>
<reference evidence="2 3" key="1">
    <citation type="submission" date="2016-10" db="EMBL/GenBank/DDBJ databases">
        <authorList>
            <person name="de Groot N.N."/>
        </authorList>
    </citation>
    <scope>NUCLEOTIDE SEQUENCE [LARGE SCALE GENOMIC DNA]</scope>
    <source>
        <strain evidence="2 3">CGMCC 1.10228</strain>
    </source>
</reference>
<evidence type="ECO:0000256" key="1">
    <source>
        <dbReference type="SAM" id="SignalP"/>
    </source>
</evidence>
<feature type="chain" id="PRO_5011563319" evidence="1">
    <location>
        <begin position="19"/>
        <end position="187"/>
    </location>
</feature>
<evidence type="ECO:0000313" key="2">
    <source>
        <dbReference type="EMBL" id="SDH82760.1"/>
    </source>
</evidence>
<dbReference type="Pfam" id="PF11355">
    <property type="entry name" value="DUF3157"/>
    <property type="match status" value="1"/>
</dbReference>
<keyword evidence="1" id="KW-0732">Signal</keyword>
<accession>A0A1G8FKT6</accession>
<dbReference type="STRING" id="861298.SAMN04488136_13118"/>
<proteinExistence type="predicted"/>
<name>A0A1G8FKT6_9VIBR</name>
<dbReference type="AlphaFoldDB" id="A0A1G8FKT6"/>